<dbReference type="PANTHER" id="PTHR22916">
    <property type="entry name" value="GLYCOSYLTRANSFERASE"/>
    <property type="match status" value="1"/>
</dbReference>
<dbReference type="InterPro" id="IPR029044">
    <property type="entry name" value="Nucleotide-diphossugar_trans"/>
</dbReference>
<organism evidence="2 3">
    <name type="scientific">Microcystis aeruginosa Ma_MB_S_20031200_S102</name>
    <dbReference type="NCBI Taxonomy" id="2486254"/>
    <lineage>
        <taxon>Bacteria</taxon>
        <taxon>Bacillati</taxon>
        <taxon>Cyanobacteriota</taxon>
        <taxon>Cyanophyceae</taxon>
        <taxon>Oscillatoriophycideae</taxon>
        <taxon>Chroococcales</taxon>
        <taxon>Microcystaceae</taxon>
        <taxon>Microcystis</taxon>
    </lineage>
</organism>
<protein>
    <submittedName>
        <fullName evidence="2">Glycosyltransferase family 2 protein</fullName>
    </submittedName>
</protein>
<proteinExistence type="predicted"/>
<sequence>MLMKFSIVITTYNRLPFLKWSLESALNQTINCEIIVVDDASSDQTEEYIKQLGERVIYHRNSINLGHSESVNIGVKIAKGEWIKLIDDDDYITPECIETISRYLVYFPDAVICSCQAKKIDIMGNIIDNKHQFQFNDLALCILQEDIHYAMLLDICPLGTPVQVAFQKKAFLRSGGWDKDFDGNYDDVNSWIEIAKYGDAVFVGKCLCFKRVWSGCCHSNISIKERCKKNILIKQKIYDMVHPKHREKLPELSVIEDYICLHWLLICIKKLNIKIVLELVPYDAINWDALKLMFKIICIKRFRLLFKELLPELQQIDIK</sequence>
<dbReference type="InterPro" id="IPR001173">
    <property type="entry name" value="Glyco_trans_2-like"/>
</dbReference>
<dbReference type="AlphaFoldDB" id="A0A552E7H3"/>
<dbReference type="Pfam" id="PF00535">
    <property type="entry name" value="Glycos_transf_2"/>
    <property type="match status" value="1"/>
</dbReference>
<dbReference type="EMBL" id="SFBI01000212">
    <property type="protein sequence ID" value="TRU30403.1"/>
    <property type="molecule type" value="Genomic_DNA"/>
</dbReference>
<evidence type="ECO:0000313" key="3">
    <source>
        <dbReference type="Proteomes" id="UP000317708"/>
    </source>
</evidence>
<comment type="caution">
    <text evidence="2">The sequence shown here is derived from an EMBL/GenBank/DDBJ whole genome shotgun (WGS) entry which is preliminary data.</text>
</comment>
<reference evidence="2 3" key="1">
    <citation type="submission" date="2019-01" db="EMBL/GenBank/DDBJ databases">
        <title>Coherence of Microcystis species and biogeography revealed through population genomics.</title>
        <authorList>
            <person name="Perez-Carrascal O.M."/>
            <person name="Terrat Y."/>
            <person name="Giani A."/>
            <person name="Fortin N."/>
            <person name="Tromas N."/>
            <person name="Shapiro B.J."/>
        </authorList>
    </citation>
    <scope>NUCLEOTIDE SEQUENCE [LARGE SCALE GENOMIC DNA]</scope>
    <source>
        <strain evidence="2">Ma_MB_S_20031200_S102</strain>
    </source>
</reference>
<evidence type="ECO:0000313" key="2">
    <source>
        <dbReference type="EMBL" id="TRU30403.1"/>
    </source>
</evidence>
<accession>A0A552E7H3</accession>
<name>A0A552E7H3_MICAE</name>
<keyword evidence="2" id="KW-0808">Transferase</keyword>
<gene>
    <name evidence="2" type="ORF">EWV92_22295</name>
</gene>
<dbReference type="Proteomes" id="UP000317708">
    <property type="component" value="Unassembled WGS sequence"/>
</dbReference>
<dbReference type="CDD" id="cd00761">
    <property type="entry name" value="Glyco_tranf_GTA_type"/>
    <property type="match status" value="1"/>
</dbReference>
<dbReference type="Gene3D" id="3.90.550.10">
    <property type="entry name" value="Spore Coat Polysaccharide Biosynthesis Protein SpsA, Chain A"/>
    <property type="match status" value="1"/>
</dbReference>
<dbReference type="SUPFAM" id="SSF53448">
    <property type="entry name" value="Nucleotide-diphospho-sugar transferases"/>
    <property type="match status" value="1"/>
</dbReference>
<evidence type="ECO:0000259" key="1">
    <source>
        <dbReference type="Pfam" id="PF00535"/>
    </source>
</evidence>
<dbReference type="PANTHER" id="PTHR22916:SF3">
    <property type="entry name" value="UDP-GLCNAC:BETAGAL BETA-1,3-N-ACETYLGLUCOSAMINYLTRANSFERASE-LIKE PROTEIN 1"/>
    <property type="match status" value="1"/>
</dbReference>
<feature type="domain" description="Glycosyltransferase 2-like" evidence="1">
    <location>
        <begin position="6"/>
        <end position="121"/>
    </location>
</feature>
<dbReference type="GO" id="GO:0016758">
    <property type="term" value="F:hexosyltransferase activity"/>
    <property type="evidence" value="ECO:0007669"/>
    <property type="project" value="UniProtKB-ARBA"/>
</dbReference>